<dbReference type="Pfam" id="PF00132">
    <property type="entry name" value="Hexapep"/>
    <property type="match status" value="1"/>
</dbReference>
<sequence>MPPSDAAIPDPDVLYPLAGFTGMVLLKPLLAQRPPMAGADTVDVGAYSYYSDFQDPLAFFERNVCYHFGYGQARLRIGRFCAIAHGTTIMMADANHAMAGPSTFPFPVFGGAWAAAVPMRDMPFPKRGDTVIGNDVWLGHECLLMPGVTVGDGAIVAARAVVSRDVPPYAVVAGNPARVVRQRFSDDEIARLRALAWWTWPPETLIRALPTVVRGDVAALETLAPEGVSVA</sequence>
<dbReference type="InterPro" id="IPR001451">
    <property type="entry name" value="Hexapep"/>
</dbReference>
<dbReference type="CDD" id="cd03349">
    <property type="entry name" value="LbH_XAT"/>
    <property type="match status" value="1"/>
</dbReference>
<organism evidence="2 3">
    <name type="scientific">Roseospira visakhapatnamensis</name>
    <dbReference type="NCBI Taxonomy" id="390880"/>
    <lineage>
        <taxon>Bacteria</taxon>
        <taxon>Pseudomonadati</taxon>
        <taxon>Pseudomonadota</taxon>
        <taxon>Alphaproteobacteria</taxon>
        <taxon>Rhodospirillales</taxon>
        <taxon>Rhodospirillaceae</taxon>
        <taxon>Roseospira</taxon>
    </lineage>
</organism>
<gene>
    <name evidence="2" type="ORF">GGD89_002650</name>
</gene>
<evidence type="ECO:0000256" key="1">
    <source>
        <dbReference type="ARBA" id="ARBA00007274"/>
    </source>
</evidence>
<keyword evidence="2" id="KW-0012">Acyltransferase</keyword>
<proteinExistence type="inferred from homology"/>
<dbReference type="Gene3D" id="2.160.10.10">
    <property type="entry name" value="Hexapeptide repeat proteins"/>
    <property type="match status" value="1"/>
</dbReference>
<keyword evidence="2" id="KW-0808">Transferase</keyword>
<dbReference type="EC" id="2.3.1.-" evidence="2"/>
<dbReference type="EMBL" id="JACIGK010000020">
    <property type="protein sequence ID" value="MBB4267012.1"/>
    <property type="molecule type" value="Genomic_DNA"/>
</dbReference>
<dbReference type="InterPro" id="IPR011004">
    <property type="entry name" value="Trimer_LpxA-like_sf"/>
</dbReference>
<keyword evidence="3" id="KW-1185">Reference proteome</keyword>
<dbReference type="GO" id="GO:0016746">
    <property type="term" value="F:acyltransferase activity"/>
    <property type="evidence" value="ECO:0007669"/>
    <property type="project" value="UniProtKB-KW"/>
</dbReference>
<reference evidence="2 3" key="1">
    <citation type="submission" date="2020-08" db="EMBL/GenBank/DDBJ databases">
        <title>Genome sequencing of Purple Non-Sulfur Bacteria from various extreme environments.</title>
        <authorList>
            <person name="Mayer M."/>
        </authorList>
    </citation>
    <scope>NUCLEOTIDE SEQUENCE [LARGE SCALE GENOMIC DNA]</scope>
    <source>
        <strain evidence="2 3">JA131</strain>
    </source>
</reference>
<comment type="caution">
    <text evidence="2">The sequence shown here is derived from an EMBL/GenBank/DDBJ whole genome shotgun (WGS) entry which is preliminary data.</text>
</comment>
<dbReference type="SUPFAM" id="SSF51161">
    <property type="entry name" value="Trimeric LpxA-like enzymes"/>
    <property type="match status" value="1"/>
</dbReference>
<dbReference type="PANTHER" id="PTHR43300:SF11">
    <property type="entry name" value="ACETYLTRANSFERASE RV3034C-RELATED"/>
    <property type="match status" value="1"/>
</dbReference>
<dbReference type="InterPro" id="IPR050179">
    <property type="entry name" value="Trans_hexapeptide_repeat"/>
</dbReference>
<comment type="similarity">
    <text evidence="1">Belongs to the transferase hexapeptide repeat family.</text>
</comment>
<name>A0A7W6REU7_9PROT</name>
<dbReference type="PANTHER" id="PTHR43300">
    <property type="entry name" value="ACETYLTRANSFERASE"/>
    <property type="match status" value="1"/>
</dbReference>
<dbReference type="AlphaFoldDB" id="A0A7W6REU7"/>
<dbReference type="Proteomes" id="UP000554286">
    <property type="component" value="Unassembled WGS sequence"/>
</dbReference>
<protein>
    <submittedName>
        <fullName evidence="2">Virginiamycin A acetyltransferase</fullName>
        <ecNumber evidence="2">2.3.1.-</ecNumber>
    </submittedName>
</protein>
<evidence type="ECO:0000313" key="3">
    <source>
        <dbReference type="Proteomes" id="UP000554286"/>
    </source>
</evidence>
<accession>A0A7W6REU7</accession>
<evidence type="ECO:0000313" key="2">
    <source>
        <dbReference type="EMBL" id="MBB4267012.1"/>
    </source>
</evidence>
<dbReference type="RefSeq" id="WP_184045991.1">
    <property type="nucleotide sequence ID" value="NZ_JACIGK010000020.1"/>
</dbReference>